<dbReference type="Gene3D" id="1.20.1280.50">
    <property type="match status" value="1"/>
</dbReference>
<dbReference type="InterPro" id="IPR001810">
    <property type="entry name" value="F-box_dom"/>
</dbReference>
<dbReference type="PANTHER" id="PTHR34223">
    <property type="entry name" value="OS11G0201299 PROTEIN"/>
    <property type="match status" value="1"/>
</dbReference>
<sequence>MDYQDNKSSKSRSENCVFDRLSPLPDDVLHRILSFVDFLDVVRTCVLSRRWRNVWMSVQCLNFDMNWFEERNEFWDSIMWFLLLRDESEIRRIKLTFDHSMIVQLNAFLCFAARKKVQELCLHVVDYTNKDLNFPSELCETLKSLTLKFRENISLRVAKSFSSLKSLFLSGVFISSDAAEKLFSGCVELEDLHLEDVNVKDVEIISISADKLKNLTISNMYRDGNFLLVSSFHCKLNIRAPNLVSFSYFGPMLCGFAFLDTVSLRHLSIRILYINQQDQVRWGRENISPLASKFVGLNHAKNLTLSSLVVKYFSPTHFDPLGVTFILDNLNYLKLGLRCKVDYIEGLINLLKLSPNVETLAIRFPEVNVGFHLVVQNEFFSLNPNVHYDYFISGSLVFSTTTIKYNRYLILLSFFSILILKELPGSSSLSYFISLLVLKIKITH</sequence>
<dbReference type="Gene3D" id="3.80.10.10">
    <property type="entry name" value="Ribonuclease Inhibitor"/>
    <property type="match status" value="1"/>
</dbReference>
<evidence type="ECO:0000259" key="1">
    <source>
        <dbReference type="PROSITE" id="PS50181"/>
    </source>
</evidence>
<dbReference type="AlphaFoldDB" id="A0ABD3SMA6"/>
<name>A0ABD3SMA6_9LAMI</name>
<dbReference type="SUPFAM" id="SSF52058">
    <property type="entry name" value="L domain-like"/>
    <property type="match status" value="1"/>
</dbReference>
<dbReference type="PROSITE" id="PS50181">
    <property type="entry name" value="FBOX"/>
    <property type="match status" value="1"/>
</dbReference>
<comment type="caution">
    <text evidence="2">The sequence shown here is derived from an EMBL/GenBank/DDBJ whole genome shotgun (WGS) entry which is preliminary data.</text>
</comment>
<dbReference type="Proteomes" id="UP001634393">
    <property type="component" value="Unassembled WGS sequence"/>
</dbReference>
<evidence type="ECO:0000313" key="3">
    <source>
        <dbReference type="Proteomes" id="UP001634393"/>
    </source>
</evidence>
<dbReference type="InterPro" id="IPR053197">
    <property type="entry name" value="F-box_SCFL_complex_component"/>
</dbReference>
<dbReference type="InterPro" id="IPR032675">
    <property type="entry name" value="LRR_dom_sf"/>
</dbReference>
<feature type="domain" description="F-box" evidence="1">
    <location>
        <begin position="18"/>
        <end position="78"/>
    </location>
</feature>
<dbReference type="SUPFAM" id="SSF81383">
    <property type="entry name" value="F-box domain"/>
    <property type="match status" value="1"/>
</dbReference>
<keyword evidence="3" id="KW-1185">Reference proteome</keyword>
<dbReference type="InterPro" id="IPR053781">
    <property type="entry name" value="F-box_AtFBL13-like"/>
</dbReference>
<organism evidence="2 3">
    <name type="scientific">Penstemon smallii</name>
    <dbReference type="NCBI Taxonomy" id="265156"/>
    <lineage>
        <taxon>Eukaryota</taxon>
        <taxon>Viridiplantae</taxon>
        <taxon>Streptophyta</taxon>
        <taxon>Embryophyta</taxon>
        <taxon>Tracheophyta</taxon>
        <taxon>Spermatophyta</taxon>
        <taxon>Magnoliopsida</taxon>
        <taxon>eudicotyledons</taxon>
        <taxon>Gunneridae</taxon>
        <taxon>Pentapetalae</taxon>
        <taxon>asterids</taxon>
        <taxon>lamiids</taxon>
        <taxon>Lamiales</taxon>
        <taxon>Plantaginaceae</taxon>
        <taxon>Cheloneae</taxon>
        <taxon>Penstemon</taxon>
    </lineage>
</organism>
<accession>A0ABD3SMA6</accession>
<proteinExistence type="predicted"/>
<dbReference type="Pfam" id="PF00646">
    <property type="entry name" value="F-box"/>
    <property type="match status" value="1"/>
</dbReference>
<dbReference type="InterPro" id="IPR055411">
    <property type="entry name" value="LRR_FXL15/At3g58940/PEG3-like"/>
</dbReference>
<dbReference type="EMBL" id="JBJXBP010000006">
    <property type="protein sequence ID" value="KAL3825490.1"/>
    <property type="molecule type" value="Genomic_DNA"/>
</dbReference>
<dbReference type="InterPro" id="IPR036047">
    <property type="entry name" value="F-box-like_dom_sf"/>
</dbReference>
<evidence type="ECO:0000313" key="2">
    <source>
        <dbReference type="EMBL" id="KAL3825490.1"/>
    </source>
</evidence>
<gene>
    <name evidence="2" type="ORF">ACJIZ3_021519</name>
</gene>
<dbReference type="CDD" id="cd22160">
    <property type="entry name" value="F-box_AtFBL13-like"/>
    <property type="match status" value="1"/>
</dbReference>
<dbReference type="SMART" id="SM00256">
    <property type="entry name" value="FBOX"/>
    <property type="match status" value="1"/>
</dbReference>
<protein>
    <recommendedName>
        <fullName evidence="1">F-box domain-containing protein</fullName>
    </recommendedName>
</protein>
<reference evidence="2 3" key="1">
    <citation type="submission" date="2024-12" db="EMBL/GenBank/DDBJ databases">
        <title>The unique morphological basis and parallel evolutionary history of personate flowers in Penstemon.</title>
        <authorList>
            <person name="Depatie T.H."/>
            <person name="Wessinger C.A."/>
        </authorList>
    </citation>
    <scope>NUCLEOTIDE SEQUENCE [LARGE SCALE GENOMIC DNA]</scope>
    <source>
        <strain evidence="2">WTNN_2</strain>
        <tissue evidence="2">Leaf</tissue>
    </source>
</reference>
<dbReference type="Pfam" id="PF24758">
    <property type="entry name" value="LRR_At5g56370"/>
    <property type="match status" value="1"/>
</dbReference>
<dbReference type="PANTHER" id="PTHR34223:SF51">
    <property type="entry name" value="OS06G0556300 PROTEIN"/>
    <property type="match status" value="1"/>
</dbReference>